<dbReference type="CDD" id="cd21675">
    <property type="entry name" value="SMP_TEX2"/>
    <property type="match status" value="1"/>
</dbReference>
<dbReference type="PANTHER" id="PTHR13466">
    <property type="entry name" value="TEX2 PROTEIN-RELATED"/>
    <property type="match status" value="1"/>
</dbReference>
<feature type="compositionally biased region" description="Basic and acidic residues" evidence="2">
    <location>
        <begin position="252"/>
        <end position="293"/>
    </location>
</feature>
<evidence type="ECO:0000313" key="3">
    <source>
        <dbReference type="EMBL" id="MQL93788.1"/>
    </source>
</evidence>
<dbReference type="OrthoDB" id="26740at2759"/>
<comment type="subcellular location">
    <subcellularLocation>
        <location evidence="1">Endoplasmic reticulum membrane</location>
    </subcellularLocation>
</comment>
<evidence type="ECO:0000256" key="1">
    <source>
        <dbReference type="ARBA" id="ARBA00004586"/>
    </source>
</evidence>
<sequence length="293" mass="32736">IDFVCPFALVPLSLRIRIASLRGTLRLHIKPPPSDQLWIGFTSMPDIDWNLDSSVGDHKITSGHIALLIGSRFKAAIHEVLVLPNCESVCIPWMLAEKDDWVPRNVAPFIWIKQEVGDLPVDNALSSECGETKFKQDSTKGAKANSDSGCIVQDDIEKRREIHNAQPTVSEPIQVVAASASAPVTSASRDLTTGHNVHEDLKQPLLRNDDVQDNCSQSSTTSPENLGKIVVADQKAAASDEDGKPKKGRRERMRDLGKRMGEKLEEKRRHLEEKSRHIVEKMRENTMRENTRQ</sequence>
<comment type="caution">
    <text evidence="3">The sequence shown here is derived from an EMBL/GenBank/DDBJ whole genome shotgun (WGS) entry which is preliminary data.</text>
</comment>
<dbReference type="EMBL" id="NMUH01001598">
    <property type="protein sequence ID" value="MQL93788.1"/>
    <property type="molecule type" value="Genomic_DNA"/>
</dbReference>
<dbReference type="GO" id="GO:0008289">
    <property type="term" value="F:lipid binding"/>
    <property type="evidence" value="ECO:0007669"/>
    <property type="project" value="TreeGrafter"/>
</dbReference>
<dbReference type="Proteomes" id="UP000652761">
    <property type="component" value="Unassembled WGS sequence"/>
</dbReference>
<dbReference type="GO" id="GO:0005789">
    <property type="term" value="C:endoplasmic reticulum membrane"/>
    <property type="evidence" value="ECO:0007669"/>
    <property type="project" value="UniProtKB-SubCell"/>
</dbReference>
<reference evidence="3" key="1">
    <citation type="submission" date="2017-07" db="EMBL/GenBank/DDBJ databases">
        <title>Taro Niue Genome Assembly and Annotation.</title>
        <authorList>
            <person name="Atibalentja N."/>
            <person name="Keating K."/>
            <person name="Fields C.J."/>
        </authorList>
    </citation>
    <scope>NUCLEOTIDE SEQUENCE</scope>
    <source>
        <strain evidence="3">Niue_2</strain>
        <tissue evidence="3">Leaf</tissue>
    </source>
</reference>
<keyword evidence="4" id="KW-1185">Reference proteome</keyword>
<feature type="compositionally biased region" description="Polar residues" evidence="2">
    <location>
        <begin position="213"/>
        <end position="224"/>
    </location>
</feature>
<name>A0A843VBX3_COLES</name>
<feature type="region of interest" description="Disordered" evidence="2">
    <location>
        <begin position="206"/>
        <end position="293"/>
    </location>
</feature>
<dbReference type="AlphaFoldDB" id="A0A843VBX3"/>
<accession>A0A843VBX3</accession>
<evidence type="ECO:0000256" key="2">
    <source>
        <dbReference type="SAM" id="MobiDB-lite"/>
    </source>
</evidence>
<gene>
    <name evidence="3" type="ORF">Taro_026444</name>
</gene>
<evidence type="ECO:0000313" key="4">
    <source>
        <dbReference type="Proteomes" id="UP000652761"/>
    </source>
</evidence>
<organism evidence="3 4">
    <name type="scientific">Colocasia esculenta</name>
    <name type="common">Wild taro</name>
    <name type="synonym">Arum esculentum</name>
    <dbReference type="NCBI Taxonomy" id="4460"/>
    <lineage>
        <taxon>Eukaryota</taxon>
        <taxon>Viridiplantae</taxon>
        <taxon>Streptophyta</taxon>
        <taxon>Embryophyta</taxon>
        <taxon>Tracheophyta</taxon>
        <taxon>Spermatophyta</taxon>
        <taxon>Magnoliopsida</taxon>
        <taxon>Liliopsida</taxon>
        <taxon>Araceae</taxon>
        <taxon>Aroideae</taxon>
        <taxon>Colocasieae</taxon>
        <taxon>Colocasia</taxon>
    </lineage>
</organism>
<feature type="non-terminal residue" evidence="3">
    <location>
        <position position="293"/>
    </location>
</feature>
<protein>
    <submittedName>
        <fullName evidence="3">Uncharacterized protein</fullName>
    </submittedName>
</protein>
<proteinExistence type="predicted"/>
<dbReference type="PANTHER" id="PTHR13466:SF0">
    <property type="entry name" value="SMP-LTD DOMAIN-CONTAINING PROTEIN"/>
    <property type="match status" value="1"/>
</dbReference>